<sequence length="270" mass="31265">MEIIFPILIILATSSTFLFNKSSSLIEEKYANDHNYYDFCLSWRLGVEANNIRMWRTVPLQCLHHIQNYYSSSSMMMNNNDIVGGQYENDLKIVMDSIFSYLDNDNIPTNVYGDGYDAWILDVDDTCLSNLFYYKTTRRFGCDPYDPVGFKIWASRGECPAIPAVLKLFYKLIEMGFKVFLITGRDEESLGQATIWNLHTQGFFGYQQLILRNGSYKGQNAVVYKSAIRKQIVKEGYRIWGNVGDQWTDLQGDFTGDRTFKIPNPMYFVP</sequence>
<dbReference type="EMBL" id="BAABME010006772">
    <property type="protein sequence ID" value="GAA0169260.1"/>
    <property type="molecule type" value="Genomic_DNA"/>
</dbReference>
<keyword evidence="6" id="KW-1185">Reference proteome</keyword>
<name>A0AAV3R087_LITER</name>
<feature type="chain" id="PRO_5043898597" evidence="4">
    <location>
        <begin position="17"/>
        <end position="270"/>
    </location>
</feature>
<evidence type="ECO:0000256" key="2">
    <source>
        <dbReference type="ARBA" id="ARBA00023180"/>
    </source>
</evidence>
<dbReference type="InterPro" id="IPR023214">
    <property type="entry name" value="HAD_sf"/>
</dbReference>
<evidence type="ECO:0000256" key="3">
    <source>
        <dbReference type="PIRNR" id="PIRNR002674"/>
    </source>
</evidence>
<protein>
    <submittedName>
        <fullName evidence="5">Phosphatase</fullName>
    </submittedName>
</protein>
<keyword evidence="2" id="KW-0325">Glycoprotein</keyword>
<dbReference type="Gene3D" id="3.40.50.1000">
    <property type="entry name" value="HAD superfamily/HAD-like"/>
    <property type="match status" value="1"/>
</dbReference>
<proteinExistence type="inferred from homology"/>
<dbReference type="Proteomes" id="UP001454036">
    <property type="component" value="Unassembled WGS sequence"/>
</dbReference>
<dbReference type="SUPFAM" id="SSF56784">
    <property type="entry name" value="HAD-like"/>
    <property type="match status" value="1"/>
</dbReference>
<comment type="caution">
    <text evidence="5">The sequence shown here is derived from an EMBL/GenBank/DDBJ whole genome shotgun (WGS) entry which is preliminary data.</text>
</comment>
<dbReference type="InterPro" id="IPR010028">
    <property type="entry name" value="Acid_phosphatase_pln"/>
</dbReference>
<dbReference type="InterPro" id="IPR014403">
    <property type="entry name" value="APS1/VSP"/>
</dbReference>
<organism evidence="5 6">
    <name type="scientific">Lithospermum erythrorhizon</name>
    <name type="common">Purple gromwell</name>
    <name type="synonym">Lithospermum officinale var. erythrorhizon</name>
    <dbReference type="NCBI Taxonomy" id="34254"/>
    <lineage>
        <taxon>Eukaryota</taxon>
        <taxon>Viridiplantae</taxon>
        <taxon>Streptophyta</taxon>
        <taxon>Embryophyta</taxon>
        <taxon>Tracheophyta</taxon>
        <taxon>Spermatophyta</taxon>
        <taxon>Magnoliopsida</taxon>
        <taxon>eudicotyledons</taxon>
        <taxon>Gunneridae</taxon>
        <taxon>Pentapetalae</taxon>
        <taxon>asterids</taxon>
        <taxon>lamiids</taxon>
        <taxon>Boraginales</taxon>
        <taxon>Boraginaceae</taxon>
        <taxon>Boraginoideae</taxon>
        <taxon>Lithospermeae</taxon>
        <taxon>Lithospermum</taxon>
    </lineage>
</organism>
<evidence type="ECO:0000313" key="5">
    <source>
        <dbReference type="EMBL" id="GAA0169260.1"/>
    </source>
</evidence>
<keyword evidence="1 4" id="KW-0732">Signal</keyword>
<dbReference type="InterPro" id="IPR005519">
    <property type="entry name" value="Acid_phosphat_B-like"/>
</dbReference>
<reference evidence="5 6" key="1">
    <citation type="submission" date="2024-01" db="EMBL/GenBank/DDBJ databases">
        <title>The complete chloroplast genome sequence of Lithospermum erythrorhizon: insights into the phylogenetic relationship among Boraginaceae species and the maternal lineages of purple gromwells.</title>
        <authorList>
            <person name="Okada T."/>
            <person name="Watanabe K."/>
        </authorList>
    </citation>
    <scope>NUCLEOTIDE SEQUENCE [LARGE SCALE GENOMIC DNA]</scope>
</reference>
<gene>
    <name evidence="5" type="ORF">LIER_23786</name>
</gene>
<dbReference type="PIRSF" id="PIRSF002674">
    <property type="entry name" value="VSP"/>
    <property type="match status" value="1"/>
</dbReference>
<evidence type="ECO:0000313" key="6">
    <source>
        <dbReference type="Proteomes" id="UP001454036"/>
    </source>
</evidence>
<dbReference type="CDD" id="cd07535">
    <property type="entry name" value="HAD_VSP"/>
    <property type="match status" value="1"/>
</dbReference>
<dbReference type="AlphaFoldDB" id="A0AAV3R087"/>
<dbReference type="InterPro" id="IPR036412">
    <property type="entry name" value="HAD-like_sf"/>
</dbReference>
<evidence type="ECO:0000256" key="1">
    <source>
        <dbReference type="ARBA" id="ARBA00022729"/>
    </source>
</evidence>
<evidence type="ECO:0000256" key="4">
    <source>
        <dbReference type="SAM" id="SignalP"/>
    </source>
</evidence>
<dbReference type="NCBIfam" id="TIGR01675">
    <property type="entry name" value="plant-AP"/>
    <property type="match status" value="1"/>
</dbReference>
<dbReference type="PANTHER" id="PTHR31284:SF9">
    <property type="entry name" value="HAD SUPERFAMILY, SUBFAMILY IIIB ACID PHOSPHATASE"/>
    <property type="match status" value="1"/>
</dbReference>
<accession>A0AAV3R087</accession>
<dbReference type="GO" id="GO:0003993">
    <property type="term" value="F:acid phosphatase activity"/>
    <property type="evidence" value="ECO:0007669"/>
    <property type="project" value="InterPro"/>
</dbReference>
<feature type="signal peptide" evidence="4">
    <location>
        <begin position="1"/>
        <end position="16"/>
    </location>
</feature>
<dbReference type="Pfam" id="PF03767">
    <property type="entry name" value="Acid_phosphat_B"/>
    <property type="match status" value="1"/>
</dbReference>
<comment type="similarity">
    <text evidence="3">Belongs to the APS1/VSP family.</text>
</comment>
<dbReference type="PANTHER" id="PTHR31284">
    <property type="entry name" value="ACID PHOSPHATASE-LIKE PROTEIN"/>
    <property type="match status" value="1"/>
</dbReference>